<dbReference type="PANTHER" id="PTHR48104:SF30">
    <property type="entry name" value="METACASPASE-1"/>
    <property type="match status" value="1"/>
</dbReference>
<evidence type="ECO:0000259" key="3">
    <source>
        <dbReference type="Pfam" id="PF00656"/>
    </source>
</evidence>
<dbReference type="PANTHER" id="PTHR48104">
    <property type="entry name" value="METACASPASE-4"/>
    <property type="match status" value="1"/>
</dbReference>
<dbReference type="Proteomes" id="UP000238479">
    <property type="component" value="Chromosome 5"/>
</dbReference>
<dbReference type="InterPro" id="IPR011600">
    <property type="entry name" value="Pept_C14_caspase"/>
</dbReference>
<dbReference type="Pfam" id="PF00656">
    <property type="entry name" value="Peptidase_C14"/>
    <property type="match status" value="1"/>
</dbReference>
<evidence type="ECO:0000256" key="1">
    <source>
        <dbReference type="ARBA" id="ARBA00009005"/>
    </source>
</evidence>
<evidence type="ECO:0000313" key="5">
    <source>
        <dbReference type="Proteomes" id="UP000238479"/>
    </source>
</evidence>
<comment type="caution">
    <text evidence="4">The sequence shown here is derived from an EMBL/GenBank/DDBJ whole genome shotgun (WGS) entry which is preliminary data.</text>
</comment>
<dbReference type="EMBL" id="PDCK01000043">
    <property type="protein sequence ID" value="PRQ30302.1"/>
    <property type="molecule type" value="Genomic_DNA"/>
</dbReference>
<name>A0A2P6Q7Z8_ROSCH</name>
<dbReference type="SUPFAM" id="SSF52129">
    <property type="entry name" value="Caspase-like"/>
    <property type="match status" value="1"/>
</dbReference>
<accession>A0A2P6Q7Z8</accession>
<keyword evidence="5" id="KW-1185">Reference proteome</keyword>
<dbReference type="InterPro" id="IPR029030">
    <property type="entry name" value="Caspase-like_dom_sf"/>
</dbReference>
<dbReference type="OrthoDB" id="3223806at2759"/>
<sequence length="373" mass="42077">MSKKAVLIGCNYEGTEGELKGCVNDVKRMYACLTERLGFEEDNIEVLIDADDSYPDPTGETIRRAITNLIQNAEPDDVLYIHYSGHGTRLPAETGDDDDTGYDECIVPTDMNLITDDDFRDFVDELPEGCKLTIVSDSCHSGGLIDESIEQIGESHVENQIEGEEQEDQQESEDRDIRNRDLPVEVLVEILKQKTGRDDLDVGKLRPTIFDVFGEEASPKMKKFIKGMITKLENYDNEEHDEEEEMEMCMALAFLKEKIEEDEEWARLVMEIEYENDEEIYAGQYRGIIPDGGILISGCQTHQTSADANPTGDPDEAYGALTNAMLTILEETDGEISYQGLVYRTRQILSETGYSQRPGLYCSDQYVDTQFLG</sequence>
<protein>
    <submittedName>
        <fullName evidence="4">Putative Caspase-like domain-containing protein</fullName>
    </submittedName>
</protein>
<evidence type="ECO:0000256" key="2">
    <source>
        <dbReference type="SAM" id="MobiDB-lite"/>
    </source>
</evidence>
<gene>
    <name evidence="4" type="ORF">RchiOBHm_Chr5g0023131</name>
</gene>
<dbReference type="GO" id="GO:0004197">
    <property type="term" value="F:cysteine-type endopeptidase activity"/>
    <property type="evidence" value="ECO:0007669"/>
    <property type="project" value="InterPro"/>
</dbReference>
<dbReference type="InterPro" id="IPR050452">
    <property type="entry name" value="Metacaspase"/>
</dbReference>
<dbReference type="AlphaFoldDB" id="A0A2P6Q7Z8"/>
<comment type="similarity">
    <text evidence="1">Belongs to the peptidase C14B family.</text>
</comment>
<dbReference type="GO" id="GO:0005737">
    <property type="term" value="C:cytoplasm"/>
    <property type="evidence" value="ECO:0007669"/>
    <property type="project" value="TreeGrafter"/>
</dbReference>
<feature type="region of interest" description="Disordered" evidence="2">
    <location>
        <begin position="158"/>
        <end position="178"/>
    </location>
</feature>
<dbReference type="OMA" id="GKPEMAY"/>
<proteinExistence type="inferred from homology"/>
<dbReference type="Gramene" id="PRQ30302">
    <property type="protein sequence ID" value="PRQ30302"/>
    <property type="gene ID" value="RchiOBHm_Chr5g0023131"/>
</dbReference>
<evidence type="ECO:0000313" key="4">
    <source>
        <dbReference type="EMBL" id="PRQ30302.1"/>
    </source>
</evidence>
<feature type="domain" description="Peptidase C14 caspase" evidence="3">
    <location>
        <begin position="3"/>
        <end position="364"/>
    </location>
</feature>
<feature type="compositionally biased region" description="Acidic residues" evidence="2">
    <location>
        <begin position="161"/>
        <end position="174"/>
    </location>
</feature>
<reference evidence="4 5" key="1">
    <citation type="journal article" date="2018" name="Nat. Genet.">
        <title>The Rosa genome provides new insights in the design of modern roses.</title>
        <authorList>
            <person name="Bendahmane M."/>
        </authorList>
    </citation>
    <scope>NUCLEOTIDE SEQUENCE [LARGE SCALE GENOMIC DNA]</scope>
    <source>
        <strain evidence="5">cv. Old Blush</strain>
    </source>
</reference>
<dbReference type="Gene3D" id="3.40.50.12660">
    <property type="match status" value="2"/>
</dbReference>
<dbReference type="GO" id="GO:0006508">
    <property type="term" value="P:proteolysis"/>
    <property type="evidence" value="ECO:0007669"/>
    <property type="project" value="InterPro"/>
</dbReference>
<organism evidence="4 5">
    <name type="scientific">Rosa chinensis</name>
    <name type="common">China rose</name>
    <dbReference type="NCBI Taxonomy" id="74649"/>
    <lineage>
        <taxon>Eukaryota</taxon>
        <taxon>Viridiplantae</taxon>
        <taxon>Streptophyta</taxon>
        <taxon>Embryophyta</taxon>
        <taxon>Tracheophyta</taxon>
        <taxon>Spermatophyta</taxon>
        <taxon>Magnoliopsida</taxon>
        <taxon>eudicotyledons</taxon>
        <taxon>Gunneridae</taxon>
        <taxon>Pentapetalae</taxon>
        <taxon>rosids</taxon>
        <taxon>fabids</taxon>
        <taxon>Rosales</taxon>
        <taxon>Rosaceae</taxon>
        <taxon>Rosoideae</taxon>
        <taxon>Rosoideae incertae sedis</taxon>
        <taxon>Rosa</taxon>
    </lineage>
</organism>